<comment type="caution">
    <text evidence="7">The sequence shown here is derived from an EMBL/GenBank/DDBJ whole genome shotgun (WGS) entry which is preliminary data.</text>
</comment>
<comment type="subcellular location">
    <subcellularLocation>
        <location evidence="1">Cell outer membrane</location>
    </subcellularLocation>
</comment>
<accession>A0ABW2U4H9</accession>
<dbReference type="PANTHER" id="PTHR30329:SF21">
    <property type="entry name" value="LIPOPROTEIN YIAD-RELATED"/>
    <property type="match status" value="1"/>
</dbReference>
<dbReference type="PROSITE" id="PS51123">
    <property type="entry name" value="OMPA_2"/>
    <property type="match status" value="1"/>
</dbReference>
<dbReference type="PANTHER" id="PTHR30329">
    <property type="entry name" value="STATOR ELEMENT OF FLAGELLAR MOTOR COMPLEX"/>
    <property type="match status" value="1"/>
</dbReference>
<gene>
    <name evidence="7" type="ORF">ACFQT0_07520</name>
</gene>
<dbReference type="InterPro" id="IPR050330">
    <property type="entry name" value="Bact_OuterMem_StrucFunc"/>
</dbReference>
<feature type="region of interest" description="Disordered" evidence="5">
    <location>
        <begin position="1"/>
        <end position="23"/>
    </location>
</feature>
<keyword evidence="8" id="KW-1185">Reference proteome</keyword>
<sequence length="82" mass="9161">MKEYPSLEIKISGHTDNQGDPALNLKLSQDRVNEVKKYLSSHGINSGRITTEGFGGSKPIASNDQEETRAKNRRVEFTITKK</sequence>
<dbReference type="SUPFAM" id="SSF103088">
    <property type="entry name" value="OmpA-like"/>
    <property type="match status" value="1"/>
</dbReference>
<evidence type="ECO:0000256" key="2">
    <source>
        <dbReference type="ARBA" id="ARBA00023136"/>
    </source>
</evidence>
<keyword evidence="2 4" id="KW-0472">Membrane</keyword>
<evidence type="ECO:0000313" key="7">
    <source>
        <dbReference type="EMBL" id="MFC7667282.1"/>
    </source>
</evidence>
<protein>
    <submittedName>
        <fullName evidence="7">OmpA family protein</fullName>
    </submittedName>
</protein>
<evidence type="ECO:0000256" key="4">
    <source>
        <dbReference type="PROSITE-ProRule" id="PRU00473"/>
    </source>
</evidence>
<dbReference type="PRINTS" id="PR01021">
    <property type="entry name" value="OMPADOMAIN"/>
</dbReference>
<evidence type="ECO:0000256" key="1">
    <source>
        <dbReference type="ARBA" id="ARBA00004442"/>
    </source>
</evidence>
<organism evidence="7 8">
    <name type="scientific">Hymenobacter humi</name>
    <dbReference type="NCBI Taxonomy" id="1411620"/>
    <lineage>
        <taxon>Bacteria</taxon>
        <taxon>Pseudomonadati</taxon>
        <taxon>Bacteroidota</taxon>
        <taxon>Cytophagia</taxon>
        <taxon>Cytophagales</taxon>
        <taxon>Hymenobacteraceae</taxon>
        <taxon>Hymenobacter</taxon>
    </lineage>
</organism>
<dbReference type="RefSeq" id="WP_380205941.1">
    <property type="nucleotide sequence ID" value="NZ_JBHTEK010000001.1"/>
</dbReference>
<dbReference type="Proteomes" id="UP001596513">
    <property type="component" value="Unassembled WGS sequence"/>
</dbReference>
<evidence type="ECO:0000256" key="3">
    <source>
        <dbReference type="ARBA" id="ARBA00023237"/>
    </source>
</evidence>
<reference evidence="8" key="1">
    <citation type="journal article" date="2019" name="Int. J. Syst. Evol. Microbiol.">
        <title>The Global Catalogue of Microorganisms (GCM) 10K type strain sequencing project: providing services to taxonomists for standard genome sequencing and annotation.</title>
        <authorList>
            <consortium name="The Broad Institute Genomics Platform"/>
            <consortium name="The Broad Institute Genome Sequencing Center for Infectious Disease"/>
            <person name="Wu L."/>
            <person name="Ma J."/>
        </authorList>
    </citation>
    <scope>NUCLEOTIDE SEQUENCE [LARGE SCALE GENOMIC DNA]</scope>
    <source>
        <strain evidence="8">JCM 19635</strain>
    </source>
</reference>
<evidence type="ECO:0000259" key="6">
    <source>
        <dbReference type="PROSITE" id="PS51123"/>
    </source>
</evidence>
<keyword evidence="3" id="KW-0998">Cell outer membrane</keyword>
<dbReference type="CDD" id="cd07185">
    <property type="entry name" value="OmpA_C-like"/>
    <property type="match status" value="1"/>
</dbReference>
<dbReference type="Gene3D" id="3.30.1330.60">
    <property type="entry name" value="OmpA-like domain"/>
    <property type="match status" value="1"/>
</dbReference>
<dbReference type="InterPro" id="IPR006665">
    <property type="entry name" value="OmpA-like"/>
</dbReference>
<dbReference type="PRINTS" id="PR01023">
    <property type="entry name" value="NAFLGMOTY"/>
</dbReference>
<dbReference type="EMBL" id="JBHTEK010000001">
    <property type="protein sequence ID" value="MFC7667282.1"/>
    <property type="molecule type" value="Genomic_DNA"/>
</dbReference>
<dbReference type="Pfam" id="PF00691">
    <property type="entry name" value="OmpA"/>
    <property type="match status" value="1"/>
</dbReference>
<dbReference type="InterPro" id="IPR006664">
    <property type="entry name" value="OMP_bac"/>
</dbReference>
<evidence type="ECO:0000256" key="5">
    <source>
        <dbReference type="SAM" id="MobiDB-lite"/>
    </source>
</evidence>
<feature type="region of interest" description="Disordered" evidence="5">
    <location>
        <begin position="49"/>
        <end position="69"/>
    </location>
</feature>
<proteinExistence type="predicted"/>
<dbReference type="InterPro" id="IPR036737">
    <property type="entry name" value="OmpA-like_sf"/>
</dbReference>
<evidence type="ECO:0000313" key="8">
    <source>
        <dbReference type="Proteomes" id="UP001596513"/>
    </source>
</evidence>
<feature type="domain" description="OmpA-like" evidence="6">
    <location>
        <begin position="1"/>
        <end position="82"/>
    </location>
</feature>
<name>A0ABW2U4H9_9BACT</name>